<dbReference type="Proteomes" id="UP000293874">
    <property type="component" value="Unassembled WGS sequence"/>
</dbReference>
<organism evidence="1 2">
    <name type="scientific">Pseudobacter ginsenosidimutans</name>
    <dbReference type="NCBI Taxonomy" id="661488"/>
    <lineage>
        <taxon>Bacteria</taxon>
        <taxon>Pseudomonadati</taxon>
        <taxon>Bacteroidota</taxon>
        <taxon>Chitinophagia</taxon>
        <taxon>Chitinophagales</taxon>
        <taxon>Chitinophagaceae</taxon>
        <taxon>Pseudobacter</taxon>
    </lineage>
</organism>
<dbReference type="Pfam" id="PF03966">
    <property type="entry name" value="Trm112p"/>
    <property type="match status" value="1"/>
</dbReference>
<proteinExistence type="predicted"/>
<evidence type="ECO:0000313" key="1">
    <source>
        <dbReference type="EMBL" id="RZS71751.1"/>
    </source>
</evidence>
<accession>A0A4V2F0Y5</accession>
<dbReference type="RefSeq" id="WP_130542225.1">
    <property type="nucleotide sequence ID" value="NZ_CP042431.1"/>
</dbReference>
<dbReference type="Gene3D" id="2.20.25.10">
    <property type="match status" value="1"/>
</dbReference>
<evidence type="ECO:0000313" key="2">
    <source>
        <dbReference type="Proteomes" id="UP000293874"/>
    </source>
</evidence>
<protein>
    <submittedName>
        <fullName evidence="1">Uncharacterized protein YbaR (Trm112 family)</fullName>
    </submittedName>
</protein>
<name>A0A4V2F0Y5_9BACT</name>
<dbReference type="EMBL" id="SGXA01000002">
    <property type="protein sequence ID" value="RZS71751.1"/>
    <property type="molecule type" value="Genomic_DNA"/>
</dbReference>
<reference evidence="1 2" key="1">
    <citation type="submission" date="2019-02" db="EMBL/GenBank/DDBJ databases">
        <title>Genomic Encyclopedia of Type Strains, Phase IV (KMG-IV): sequencing the most valuable type-strain genomes for metagenomic binning, comparative biology and taxonomic classification.</title>
        <authorList>
            <person name="Goeker M."/>
        </authorList>
    </citation>
    <scope>NUCLEOTIDE SEQUENCE [LARGE SCALE GENOMIC DNA]</scope>
    <source>
        <strain evidence="1 2">DSM 18116</strain>
    </source>
</reference>
<dbReference type="SUPFAM" id="SSF158997">
    <property type="entry name" value="Trm112p-like"/>
    <property type="match status" value="1"/>
</dbReference>
<dbReference type="InterPro" id="IPR005651">
    <property type="entry name" value="Trm112-like"/>
</dbReference>
<gene>
    <name evidence="1" type="ORF">EV199_3659</name>
</gene>
<dbReference type="OrthoDB" id="678493at2"/>
<keyword evidence="2" id="KW-1185">Reference proteome</keyword>
<sequence>MHPDFIHQLCCPFDKKDLQLKVFATDTNNHIIEGLLSCSHCSRYYPIIHGVPIMSPDEYREWQLEAPIVKQWEHKLEGKKFESFRLENSNIKVETK</sequence>
<dbReference type="AlphaFoldDB" id="A0A4V2F0Y5"/>
<comment type="caution">
    <text evidence="1">The sequence shown here is derived from an EMBL/GenBank/DDBJ whole genome shotgun (WGS) entry which is preliminary data.</text>
</comment>